<dbReference type="CDD" id="cd06142">
    <property type="entry name" value="RNaseD_exo"/>
    <property type="match status" value="1"/>
</dbReference>
<dbReference type="Pfam" id="PF01612">
    <property type="entry name" value="DNA_pol_A_exo1"/>
    <property type="match status" value="1"/>
</dbReference>
<dbReference type="Pfam" id="PF18305">
    <property type="entry name" value="DNA_pol_A_exoN"/>
    <property type="match status" value="1"/>
</dbReference>
<dbReference type="InterPro" id="IPR036397">
    <property type="entry name" value="RNaseH_sf"/>
</dbReference>
<protein>
    <submittedName>
        <fullName evidence="3">Ribonuclease D</fullName>
    </submittedName>
</protein>
<dbReference type="InterPro" id="IPR044876">
    <property type="entry name" value="HRDC_dom_sf"/>
</dbReference>
<dbReference type="SUPFAM" id="SSF47819">
    <property type="entry name" value="HRDC-like"/>
    <property type="match status" value="1"/>
</dbReference>
<dbReference type="SMART" id="SM00341">
    <property type="entry name" value="HRDC"/>
    <property type="match status" value="1"/>
</dbReference>
<accession>A0ABN2LKP5</accession>
<dbReference type="Gene3D" id="3.30.420.10">
    <property type="entry name" value="Ribonuclease H-like superfamily/Ribonuclease H"/>
    <property type="match status" value="1"/>
</dbReference>
<gene>
    <name evidence="3" type="ORF">GCM10009768_21180</name>
</gene>
<evidence type="ECO:0000313" key="3">
    <source>
        <dbReference type="EMBL" id="GAA1791979.1"/>
    </source>
</evidence>
<organism evidence="3 4">
    <name type="scientific">Leucobacter iarius</name>
    <dbReference type="NCBI Taxonomy" id="333963"/>
    <lineage>
        <taxon>Bacteria</taxon>
        <taxon>Bacillati</taxon>
        <taxon>Actinomycetota</taxon>
        <taxon>Actinomycetes</taxon>
        <taxon>Micrococcales</taxon>
        <taxon>Microbacteriaceae</taxon>
        <taxon>Leucobacter</taxon>
    </lineage>
</organism>
<evidence type="ECO:0000256" key="1">
    <source>
        <dbReference type="SAM" id="MobiDB-lite"/>
    </source>
</evidence>
<proteinExistence type="predicted"/>
<comment type="caution">
    <text evidence="3">The sequence shown here is derived from an EMBL/GenBank/DDBJ whole genome shotgun (WGS) entry which is preliminary data.</text>
</comment>
<keyword evidence="4" id="KW-1185">Reference proteome</keyword>
<name>A0ABN2LKP5_9MICO</name>
<dbReference type="PANTHER" id="PTHR47649">
    <property type="entry name" value="RIBONUCLEASE D"/>
    <property type="match status" value="1"/>
</dbReference>
<dbReference type="InterPro" id="IPR002121">
    <property type="entry name" value="HRDC_dom"/>
</dbReference>
<dbReference type="PANTHER" id="PTHR47649:SF1">
    <property type="entry name" value="RIBONUCLEASE D"/>
    <property type="match status" value="1"/>
</dbReference>
<feature type="domain" description="HRDC" evidence="2">
    <location>
        <begin position="216"/>
        <end position="297"/>
    </location>
</feature>
<dbReference type="InterPro" id="IPR010997">
    <property type="entry name" value="HRDC-like_sf"/>
</dbReference>
<dbReference type="PROSITE" id="PS50967">
    <property type="entry name" value="HRDC"/>
    <property type="match status" value="1"/>
</dbReference>
<evidence type="ECO:0000313" key="4">
    <source>
        <dbReference type="Proteomes" id="UP001500851"/>
    </source>
</evidence>
<evidence type="ECO:0000259" key="2">
    <source>
        <dbReference type="PROSITE" id="PS50967"/>
    </source>
</evidence>
<dbReference type="Gene3D" id="1.10.150.80">
    <property type="entry name" value="HRDC domain"/>
    <property type="match status" value="2"/>
</dbReference>
<dbReference type="InterPro" id="IPR041605">
    <property type="entry name" value="Exo_C"/>
</dbReference>
<dbReference type="EMBL" id="BAAAOB010000002">
    <property type="protein sequence ID" value="GAA1791979.1"/>
    <property type="molecule type" value="Genomic_DNA"/>
</dbReference>
<dbReference type="Pfam" id="PF00570">
    <property type="entry name" value="HRDC"/>
    <property type="match status" value="1"/>
</dbReference>
<dbReference type="InterPro" id="IPR012337">
    <property type="entry name" value="RNaseH-like_sf"/>
</dbReference>
<dbReference type="InterPro" id="IPR002562">
    <property type="entry name" value="3'-5'_exonuclease_dom"/>
</dbReference>
<feature type="region of interest" description="Disordered" evidence="1">
    <location>
        <begin position="291"/>
        <end position="311"/>
    </location>
</feature>
<dbReference type="InterPro" id="IPR051086">
    <property type="entry name" value="RNase_D-like"/>
</dbReference>
<dbReference type="SUPFAM" id="SSF53098">
    <property type="entry name" value="Ribonuclease H-like"/>
    <property type="match status" value="1"/>
</dbReference>
<dbReference type="Proteomes" id="UP001500851">
    <property type="component" value="Unassembled WGS sequence"/>
</dbReference>
<reference evidence="3 4" key="1">
    <citation type="journal article" date="2019" name="Int. J. Syst. Evol. Microbiol.">
        <title>The Global Catalogue of Microorganisms (GCM) 10K type strain sequencing project: providing services to taxonomists for standard genome sequencing and annotation.</title>
        <authorList>
            <consortium name="The Broad Institute Genomics Platform"/>
            <consortium name="The Broad Institute Genome Sequencing Center for Infectious Disease"/>
            <person name="Wu L."/>
            <person name="Ma J."/>
        </authorList>
    </citation>
    <scope>NUCLEOTIDE SEQUENCE [LARGE SCALE GENOMIC DNA]</scope>
    <source>
        <strain evidence="3 4">JCM 14736</strain>
    </source>
</reference>
<dbReference type="SMART" id="SM00474">
    <property type="entry name" value="35EXOc"/>
    <property type="match status" value="1"/>
</dbReference>
<sequence length="403" mass="44298">MLQQADLHSTWTMVTDDAGLRAAAESLAAGHGPVGVDAERASGFRYGSEAYLVQAYREDSGTFLFDPTGISSFAPLAQALDGLEWILHAASQDIPCLDELGLHPPLLFDTELAARLLGFERVGLGALVESQLGISLQKAHSAADWSTRPLPESWLEYAALDVALLPDLRESIANELDAQHKREFADEEFEAVRQRAPKPPVEDPWRKVSGGHRLRSPRELAIVRELWLARDELARERDTAPGRLLPDSSIVAAAGAMPRSRGDLARLKTFAGRASRTELDRWWEAALRGKTTDQLPKPRPRDPDAMPHHRGWAQRHPDAAARLSIAREALTAEAEERSIPLENLLTPELLRRVSWAPPKPAKGTSSASAEQISDRLEELGARHWQAVISAPIIAVAFVEAKQS</sequence>